<keyword evidence="6" id="KW-1185">Reference proteome</keyword>
<protein>
    <recommendedName>
        <fullName evidence="7">3-oxoacyl-ACP synthase</fullName>
    </recommendedName>
</protein>
<comment type="caution">
    <text evidence="5">The sequence shown here is derived from an EMBL/GenBank/DDBJ whole genome shotgun (WGS) entry which is preliminary data.</text>
</comment>
<accession>A0A2T5MDN7</accession>
<evidence type="ECO:0000313" key="5">
    <source>
        <dbReference type="EMBL" id="PTU30669.1"/>
    </source>
</evidence>
<dbReference type="Proteomes" id="UP000244248">
    <property type="component" value="Unassembled WGS sequence"/>
</dbReference>
<dbReference type="InterPro" id="IPR013751">
    <property type="entry name" value="ACP_syn_III_N"/>
</dbReference>
<evidence type="ECO:0000256" key="1">
    <source>
        <dbReference type="ARBA" id="ARBA00022679"/>
    </source>
</evidence>
<dbReference type="OrthoDB" id="9815506at2"/>
<proteinExistence type="predicted"/>
<dbReference type="Pfam" id="PF08545">
    <property type="entry name" value="ACP_syn_III"/>
    <property type="match status" value="1"/>
</dbReference>
<dbReference type="InterPro" id="IPR016039">
    <property type="entry name" value="Thiolase-like"/>
</dbReference>
<feature type="domain" description="Beta-ketoacyl-[acyl-carrier-protein] synthase III N-terminal" evidence="4">
    <location>
        <begin position="110"/>
        <end position="187"/>
    </location>
</feature>
<dbReference type="InterPro" id="IPR013747">
    <property type="entry name" value="ACP_syn_III_C"/>
</dbReference>
<keyword evidence="2" id="KW-0012">Acyltransferase</keyword>
<dbReference type="GO" id="GO:0004315">
    <property type="term" value="F:3-oxoacyl-[acyl-carrier-protein] synthase activity"/>
    <property type="evidence" value="ECO:0007669"/>
    <property type="project" value="InterPro"/>
</dbReference>
<dbReference type="GO" id="GO:0006633">
    <property type="term" value="P:fatty acid biosynthetic process"/>
    <property type="evidence" value="ECO:0007669"/>
    <property type="project" value="InterPro"/>
</dbReference>
<dbReference type="PANTHER" id="PTHR34069:SF2">
    <property type="entry name" value="BETA-KETOACYL-[ACYL-CARRIER-PROTEIN] SYNTHASE III"/>
    <property type="match status" value="1"/>
</dbReference>
<dbReference type="AlphaFoldDB" id="A0A2T5MDN7"/>
<dbReference type="CDD" id="cd00830">
    <property type="entry name" value="KAS_III"/>
    <property type="match status" value="1"/>
</dbReference>
<sequence length="324" mass="34739">MTDIYLNFIASALGSGIERNDQKTLGQDAADCERIVKKTGVLSRPIVVEGEYTSDLAIRATQQLLQKGDNTSAEFGALVVCTQTPDHLIPGVSSQVHGKLSFPKNCYTVDINQGCSGFVYGAHLMGAMIRGGALEQGILVNADCYTRLIRPNDLTTRVLFGDAATATSISKKRSGFRLIDSRCYSDGTGYDDFVARGSAIHPDEPIASGIYMNGPGILTFALRVVPESVNDVLAQHGLKTADIRMFAFHQANSFILGKLAYKMGLSSEQVPQNCAELGNTVSASIPLLLMDQQQHLKRGDLIVAAGFGVGLSWGTALLEYVGND</sequence>
<evidence type="ECO:0000259" key="4">
    <source>
        <dbReference type="Pfam" id="PF08545"/>
    </source>
</evidence>
<reference evidence="5 6" key="1">
    <citation type="submission" date="2018-04" db="EMBL/GenBank/DDBJ databases">
        <title>Novel species isolated from glacier.</title>
        <authorList>
            <person name="Liu Q."/>
            <person name="Xin Y.-H."/>
        </authorList>
    </citation>
    <scope>NUCLEOTIDE SEQUENCE [LARGE SCALE GENOMIC DNA]</scope>
    <source>
        <strain evidence="5 6">GT1R17</strain>
    </source>
</reference>
<dbReference type="Gene3D" id="3.40.47.10">
    <property type="match status" value="1"/>
</dbReference>
<evidence type="ECO:0000313" key="6">
    <source>
        <dbReference type="Proteomes" id="UP000244248"/>
    </source>
</evidence>
<dbReference type="PANTHER" id="PTHR34069">
    <property type="entry name" value="3-OXOACYL-[ACYL-CARRIER-PROTEIN] SYNTHASE 3"/>
    <property type="match status" value="1"/>
</dbReference>
<evidence type="ECO:0000259" key="3">
    <source>
        <dbReference type="Pfam" id="PF08541"/>
    </source>
</evidence>
<name>A0A2T5MDN7_9GAMM</name>
<evidence type="ECO:0000256" key="2">
    <source>
        <dbReference type="ARBA" id="ARBA00023315"/>
    </source>
</evidence>
<dbReference type="SUPFAM" id="SSF53901">
    <property type="entry name" value="Thiolase-like"/>
    <property type="match status" value="1"/>
</dbReference>
<feature type="domain" description="Beta-ketoacyl-[acyl-carrier-protein] synthase III C-terminal" evidence="3">
    <location>
        <begin position="233"/>
        <end position="320"/>
    </location>
</feature>
<gene>
    <name evidence="5" type="ORF">CJD38_14330</name>
</gene>
<dbReference type="Pfam" id="PF08541">
    <property type="entry name" value="ACP_syn_III_C"/>
    <property type="match status" value="1"/>
</dbReference>
<dbReference type="GO" id="GO:0044550">
    <property type="term" value="P:secondary metabolite biosynthetic process"/>
    <property type="evidence" value="ECO:0007669"/>
    <property type="project" value="TreeGrafter"/>
</dbReference>
<dbReference type="RefSeq" id="WP_107941042.1">
    <property type="nucleotide sequence ID" value="NZ_QANS01000005.1"/>
</dbReference>
<dbReference type="EMBL" id="QANS01000005">
    <property type="protein sequence ID" value="PTU30669.1"/>
    <property type="molecule type" value="Genomic_DNA"/>
</dbReference>
<keyword evidence="1" id="KW-0808">Transferase</keyword>
<organism evidence="5 6">
    <name type="scientific">Stenotrophobium rhamnosiphilum</name>
    <dbReference type="NCBI Taxonomy" id="2029166"/>
    <lineage>
        <taxon>Bacteria</taxon>
        <taxon>Pseudomonadati</taxon>
        <taxon>Pseudomonadota</taxon>
        <taxon>Gammaproteobacteria</taxon>
        <taxon>Nevskiales</taxon>
        <taxon>Nevskiaceae</taxon>
        <taxon>Stenotrophobium</taxon>
    </lineage>
</organism>
<evidence type="ECO:0008006" key="7">
    <source>
        <dbReference type="Google" id="ProtNLM"/>
    </source>
</evidence>